<gene>
    <name evidence="2" type="ORF">EVJ58_g10624</name>
</gene>
<feature type="region of interest" description="Disordered" evidence="1">
    <location>
        <begin position="1"/>
        <end position="135"/>
    </location>
</feature>
<comment type="caution">
    <text evidence="2">The sequence shown here is derived from an EMBL/GenBank/DDBJ whole genome shotgun (WGS) entry which is preliminary data.</text>
</comment>
<evidence type="ECO:0000256" key="1">
    <source>
        <dbReference type="SAM" id="MobiDB-lite"/>
    </source>
</evidence>
<reference evidence="2 3" key="1">
    <citation type="submission" date="2019-01" db="EMBL/GenBank/DDBJ databases">
        <title>Genome sequencing of the rare red list fungi Fomitopsis rosea.</title>
        <authorList>
            <person name="Buettner E."/>
            <person name="Kellner H."/>
        </authorList>
    </citation>
    <scope>NUCLEOTIDE SEQUENCE [LARGE SCALE GENOMIC DNA]</scope>
    <source>
        <strain evidence="2 3">DSM 105464</strain>
    </source>
</reference>
<organism evidence="2 3">
    <name type="scientific">Rhodofomes roseus</name>
    <dbReference type="NCBI Taxonomy" id="34475"/>
    <lineage>
        <taxon>Eukaryota</taxon>
        <taxon>Fungi</taxon>
        <taxon>Dikarya</taxon>
        <taxon>Basidiomycota</taxon>
        <taxon>Agaricomycotina</taxon>
        <taxon>Agaricomycetes</taxon>
        <taxon>Polyporales</taxon>
        <taxon>Rhodofomes</taxon>
    </lineage>
</organism>
<protein>
    <submittedName>
        <fullName evidence="2">Uncharacterized protein</fullName>
    </submittedName>
</protein>
<evidence type="ECO:0000313" key="3">
    <source>
        <dbReference type="Proteomes" id="UP000298390"/>
    </source>
</evidence>
<evidence type="ECO:0000313" key="2">
    <source>
        <dbReference type="EMBL" id="TFY51334.1"/>
    </source>
</evidence>
<dbReference type="EMBL" id="SEKV01001215">
    <property type="protein sequence ID" value="TFY51334.1"/>
    <property type="molecule type" value="Genomic_DNA"/>
</dbReference>
<accession>A0A4Y9XM19</accession>
<feature type="compositionally biased region" description="Polar residues" evidence="1">
    <location>
        <begin position="87"/>
        <end position="100"/>
    </location>
</feature>
<sequence>MCTFSNATAEPKLEPTLGRSPSPGPGRQSLMRTLSPLATMEPELEHAESQTSNVQGELIASAVLDVMPPRASSHSSNEAHSDGEPTNWPQDSQGLPTTQVMYEMFGLPWPPEAQPEDNGKSICWWAGSDEGRHRS</sequence>
<proteinExistence type="predicted"/>
<name>A0A4Y9XM19_9APHY</name>
<dbReference type="Proteomes" id="UP000298390">
    <property type="component" value="Unassembled WGS sequence"/>
</dbReference>
<dbReference type="AlphaFoldDB" id="A0A4Y9XM19"/>